<gene>
    <name evidence="2" type="ORF">SAMN04487974_10721</name>
</gene>
<protein>
    <recommendedName>
        <fullName evidence="1">DUF4268 domain-containing protein</fullName>
    </recommendedName>
</protein>
<dbReference type="OrthoDB" id="570199at2"/>
<dbReference type="EMBL" id="FNCS01000007">
    <property type="protein sequence ID" value="SDG73635.1"/>
    <property type="molecule type" value="Genomic_DNA"/>
</dbReference>
<reference evidence="2 3" key="1">
    <citation type="submission" date="2016-10" db="EMBL/GenBank/DDBJ databases">
        <authorList>
            <person name="de Groot N.N."/>
        </authorList>
    </citation>
    <scope>NUCLEOTIDE SEQUENCE [LARGE SCALE GENOMIC DNA]</scope>
    <source>
        <strain evidence="2 3">CGMCC 1.10267</strain>
    </source>
</reference>
<organism evidence="2 3">
    <name type="scientific">Pelagibacterium luteolum</name>
    <dbReference type="NCBI Taxonomy" id="440168"/>
    <lineage>
        <taxon>Bacteria</taxon>
        <taxon>Pseudomonadati</taxon>
        <taxon>Pseudomonadota</taxon>
        <taxon>Alphaproteobacteria</taxon>
        <taxon>Hyphomicrobiales</taxon>
        <taxon>Devosiaceae</taxon>
        <taxon>Pelagibacterium</taxon>
    </lineage>
</organism>
<dbReference type="InterPro" id="IPR025364">
    <property type="entry name" value="DUF4268"/>
</dbReference>
<feature type="domain" description="DUF4268" evidence="1">
    <location>
        <begin position="180"/>
        <end position="312"/>
    </location>
</feature>
<dbReference type="AlphaFoldDB" id="A0A1G7WNR3"/>
<keyword evidence="3" id="KW-1185">Reference proteome</keyword>
<dbReference type="Proteomes" id="UP000199495">
    <property type="component" value="Unassembled WGS sequence"/>
</dbReference>
<accession>A0A1G7WNR3</accession>
<dbReference type="GO" id="GO:0003676">
    <property type="term" value="F:nucleic acid binding"/>
    <property type="evidence" value="ECO:0007669"/>
    <property type="project" value="InterPro"/>
</dbReference>
<sequence length="325" mass="37894">MTYTLGRLEKIELRDIWRSEAHDFTPWLAREDNIAILGDTLSMELEVEAEESNVGPFRADILCKDLVDNSWVLIENQLERTDHTHLGQLLTYAAGLQTVTIIWVAARFTEEHRAALDWLNEITDERFRFFGVEVELWRIGDSAAAPKFNVISKPNEWSRSVSQASRRLENEPVTETKQMQLDFWTELQGRLEGHRTLRSRRPRPQHWTTYSIGRSGMHLAGLFNTRDNRVGVELYLGDDNANAYFQQLELQRPAIEAELGFVPLWKALPERRACRIIVYLENIDPADRSRWPEYHSWMVRTLEAFSRVFKDRVARLEIAPPDGEM</sequence>
<evidence type="ECO:0000259" key="1">
    <source>
        <dbReference type="Pfam" id="PF14088"/>
    </source>
</evidence>
<name>A0A1G7WNR3_9HYPH</name>
<dbReference type="Pfam" id="PF14088">
    <property type="entry name" value="DUF4268"/>
    <property type="match status" value="1"/>
</dbReference>
<dbReference type="Gene3D" id="3.40.1350.10">
    <property type="match status" value="1"/>
</dbReference>
<proteinExistence type="predicted"/>
<dbReference type="STRING" id="440168.SAMN04487974_10721"/>
<evidence type="ECO:0000313" key="3">
    <source>
        <dbReference type="Proteomes" id="UP000199495"/>
    </source>
</evidence>
<evidence type="ECO:0000313" key="2">
    <source>
        <dbReference type="EMBL" id="SDG73635.1"/>
    </source>
</evidence>
<dbReference type="InterPro" id="IPR011856">
    <property type="entry name" value="tRNA_endonuc-like_dom_sf"/>
</dbReference>